<evidence type="ECO:0000313" key="3">
    <source>
        <dbReference type="EMBL" id="MEE6306685.1"/>
    </source>
</evidence>
<sequence>MSDPVASRAPHGVVRELVTYPIKGCAGMRVARSQVTPAGLAHDRSFMVVDPDGVFRSQRRDPRLALVRPAITTDGTRLTLRTPGTDPVELAVDLDAARRDVLLFGARFQGIDQGETAAGWLSEVLGAPSRLVRVPPEHDRVTDGEVAGTSGYADSCAVHLLSRSTLDLLNERLLGRGAVPVPMSRFRPNIVVDGWDVPHTEDLARRISVGSVGLAYAKLATRCAVTTVEQRSGRKAGPEPLRTLADYRRIDGATAFGVKYAVPEPGVLGVGDEVVVDQWQRPPRLDRVEPTTPAVAAPAAGATLDPLGSRPTPSAEG</sequence>
<dbReference type="Pfam" id="PF03473">
    <property type="entry name" value="MOSC"/>
    <property type="match status" value="1"/>
</dbReference>
<dbReference type="PROSITE" id="PS51340">
    <property type="entry name" value="MOSC"/>
    <property type="match status" value="1"/>
</dbReference>
<dbReference type="InterPro" id="IPR005302">
    <property type="entry name" value="MoCF_Sase_C"/>
</dbReference>
<evidence type="ECO:0000256" key="1">
    <source>
        <dbReference type="SAM" id="MobiDB-lite"/>
    </source>
</evidence>
<keyword evidence="4" id="KW-1185">Reference proteome</keyword>
<dbReference type="Proteomes" id="UP001339911">
    <property type="component" value="Unassembled WGS sequence"/>
</dbReference>
<feature type="compositionally biased region" description="Low complexity" evidence="1">
    <location>
        <begin position="290"/>
        <end position="303"/>
    </location>
</feature>
<evidence type="ECO:0000259" key="2">
    <source>
        <dbReference type="PROSITE" id="PS51340"/>
    </source>
</evidence>
<comment type="caution">
    <text evidence="3">The sequence shown here is derived from an EMBL/GenBank/DDBJ whole genome shotgun (WGS) entry which is preliminary data.</text>
</comment>
<proteinExistence type="predicted"/>
<dbReference type="Pfam" id="PF03476">
    <property type="entry name" value="MOSC_N"/>
    <property type="match status" value="1"/>
</dbReference>
<dbReference type="PANTHER" id="PTHR14237">
    <property type="entry name" value="MOLYBDOPTERIN COFACTOR SULFURASE MOSC"/>
    <property type="match status" value="1"/>
</dbReference>
<dbReference type="Gene3D" id="2.40.33.20">
    <property type="entry name" value="PK beta-barrel domain-like"/>
    <property type="match status" value="1"/>
</dbReference>
<dbReference type="InterPro" id="IPR011037">
    <property type="entry name" value="Pyrv_Knase-like_insert_dom_sf"/>
</dbReference>
<dbReference type="EMBL" id="JAZGQL010000005">
    <property type="protein sequence ID" value="MEE6306685.1"/>
    <property type="molecule type" value="Genomic_DNA"/>
</dbReference>
<gene>
    <name evidence="3" type="ORF">V1634_07590</name>
</gene>
<organism evidence="3 4">
    <name type="scientific">Plantactinospora veratri</name>
    <dbReference type="NCBI Taxonomy" id="1436122"/>
    <lineage>
        <taxon>Bacteria</taxon>
        <taxon>Bacillati</taxon>
        <taxon>Actinomycetota</taxon>
        <taxon>Actinomycetes</taxon>
        <taxon>Micromonosporales</taxon>
        <taxon>Micromonosporaceae</taxon>
        <taxon>Plantactinospora</taxon>
    </lineage>
</organism>
<feature type="domain" description="MOSC" evidence="2">
    <location>
        <begin position="129"/>
        <end position="277"/>
    </location>
</feature>
<protein>
    <submittedName>
        <fullName evidence="3">MOSC N-terminal beta barrel domain-containing protein</fullName>
    </submittedName>
</protein>
<reference evidence="3 4" key="1">
    <citation type="submission" date="2024-01" db="EMBL/GenBank/DDBJ databases">
        <title>Genome insights into Plantactinospora veratri sp. nov.</title>
        <authorList>
            <person name="Wang L."/>
        </authorList>
    </citation>
    <scope>NUCLEOTIDE SEQUENCE [LARGE SCALE GENOMIC DNA]</scope>
    <source>
        <strain evidence="3 4">NEAU-FHS4</strain>
    </source>
</reference>
<dbReference type="InterPro" id="IPR005303">
    <property type="entry name" value="MOCOS_middle"/>
</dbReference>
<evidence type="ECO:0000313" key="4">
    <source>
        <dbReference type="Proteomes" id="UP001339911"/>
    </source>
</evidence>
<dbReference type="PANTHER" id="PTHR14237:SF19">
    <property type="entry name" value="MITOCHONDRIAL AMIDOXIME REDUCING COMPONENT 1"/>
    <property type="match status" value="1"/>
</dbReference>
<dbReference type="SUPFAM" id="SSF141673">
    <property type="entry name" value="MOSC N-terminal domain-like"/>
    <property type="match status" value="1"/>
</dbReference>
<feature type="region of interest" description="Disordered" evidence="1">
    <location>
        <begin position="281"/>
        <end position="317"/>
    </location>
</feature>
<dbReference type="SUPFAM" id="SSF50800">
    <property type="entry name" value="PK beta-barrel domain-like"/>
    <property type="match status" value="1"/>
</dbReference>
<name>A0ABU7S9R5_9ACTN</name>
<accession>A0ABU7S9R5</accession>
<dbReference type="RefSeq" id="WP_331207023.1">
    <property type="nucleotide sequence ID" value="NZ_JAZGQL010000005.1"/>
</dbReference>